<reference evidence="6" key="1">
    <citation type="journal article" date="2019" name="PLoS Negl. Trop. Dis.">
        <title>Revisiting the worldwide diversity of Leptospira species in the environment.</title>
        <authorList>
            <person name="Vincent A.T."/>
            <person name="Schiettekatte O."/>
            <person name="Bourhy P."/>
            <person name="Veyrier F.J."/>
            <person name="Picardeau M."/>
        </authorList>
    </citation>
    <scope>NUCLEOTIDE SEQUENCE [LARGE SCALE GENOMIC DNA]</scope>
    <source>
        <strain evidence="6">201702692</strain>
    </source>
</reference>
<evidence type="ECO:0000256" key="1">
    <source>
        <dbReference type="ARBA" id="ARBA00023015"/>
    </source>
</evidence>
<dbReference type="InterPro" id="IPR011075">
    <property type="entry name" value="TetR_C"/>
</dbReference>
<keyword evidence="2 4" id="KW-0238">DNA-binding</keyword>
<dbReference type="Pfam" id="PF16925">
    <property type="entry name" value="TetR_C_13"/>
    <property type="match status" value="1"/>
</dbReference>
<dbReference type="SUPFAM" id="SSF46689">
    <property type="entry name" value="Homeodomain-like"/>
    <property type="match status" value="1"/>
</dbReference>
<organism evidence="6 7">
    <name type="scientific">Leptospira perdikensis</name>
    <dbReference type="NCBI Taxonomy" id="2484948"/>
    <lineage>
        <taxon>Bacteria</taxon>
        <taxon>Pseudomonadati</taxon>
        <taxon>Spirochaetota</taxon>
        <taxon>Spirochaetia</taxon>
        <taxon>Leptospirales</taxon>
        <taxon>Leptospiraceae</taxon>
        <taxon>Leptospira</taxon>
    </lineage>
</organism>
<dbReference type="Gene3D" id="1.10.10.60">
    <property type="entry name" value="Homeodomain-like"/>
    <property type="match status" value="1"/>
</dbReference>
<dbReference type="PROSITE" id="PS50977">
    <property type="entry name" value="HTH_TETR_2"/>
    <property type="match status" value="1"/>
</dbReference>
<keyword evidence="7" id="KW-1185">Reference proteome</keyword>
<dbReference type="Pfam" id="PF00440">
    <property type="entry name" value="TetR_N"/>
    <property type="match status" value="1"/>
</dbReference>
<dbReference type="PANTHER" id="PTHR47506">
    <property type="entry name" value="TRANSCRIPTIONAL REGULATORY PROTEIN"/>
    <property type="match status" value="1"/>
</dbReference>
<dbReference type="Proteomes" id="UP000298125">
    <property type="component" value="Unassembled WGS sequence"/>
</dbReference>
<dbReference type="PANTHER" id="PTHR47506:SF6">
    <property type="entry name" value="HTH-TYPE TRANSCRIPTIONAL REPRESSOR NEMR"/>
    <property type="match status" value="1"/>
</dbReference>
<protein>
    <submittedName>
        <fullName evidence="6">TetR/AcrR family transcriptional regulator</fullName>
    </submittedName>
</protein>
<dbReference type="OrthoDB" id="9811084at2"/>
<evidence type="ECO:0000259" key="5">
    <source>
        <dbReference type="PROSITE" id="PS50977"/>
    </source>
</evidence>
<feature type="domain" description="HTH tetR-type" evidence="5">
    <location>
        <begin position="5"/>
        <end position="65"/>
    </location>
</feature>
<evidence type="ECO:0000256" key="3">
    <source>
        <dbReference type="ARBA" id="ARBA00023163"/>
    </source>
</evidence>
<evidence type="ECO:0000313" key="7">
    <source>
        <dbReference type="Proteomes" id="UP000298125"/>
    </source>
</evidence>
<dbReference type="SUPFAM" id="SSF48498">
    <property type="entry name" value="Tetracyclin repressor-like, C-terminal domain"/>
    <property type="match status" value="1"/>
</dbReference>
<dbReference type="EMBL" id="RQGA01000003">
    <property type="protein sequence ID" value="TGL44355.1"/>
    <property type="molecule type" value="Genomic_DNA"/>
</dbReference>
<dbReference type="GO" id="GO:0003677">
    <property type="term" value="F:DNA binding"/>
    <property type="evidence" value="ECO:0007669"/>
    <property type="project" value="UniProtKB-UniRule"/>
</dbReference>
<comment type="caution">
    <text evidence="6">The sequence shown here is derived from an EMBL/GenBank/DDBJ whole genome shotgun (WGS) entry which is preliminary data.</text>
</comment>
<sequence>MSKGEETKSIILEKAVQVASVQGLQGLTIGTLADELGMSKSGLFAKFASKENLQIEVLRVGSELFRRNVVYPSLKTKPGIARLKTAFQMWLSWAHTDSLPGGCLFLSSSSEFDDRPGVVRDHLKKTQLSWQKTLKQFVEDAKNTLELSSNTNVDKMVQDIWGLILSFHFYNRLLEDKNAEKKAKQSFNELIKRNQYEDSWD</sequence>
<dbReference type="InterPro" id="IPR009057">
    <property type="entry name" value="Homeodomain-like_sf"/>
</dbReference>
<evidence type="ECO:0000313" key="6">
    <source>
        <dbReference type="EMBL" id="TGL44355.1"/>
    </source>
</evidence>
<dbReference type="Gene3D" id="1.10.357.10">
    <property type="entry name" value="Tetracycline Repressor, domain 2"/>
    <property type="match status" value="1"/>
</dbReference>
<accession>A0A4R9JIM6</accession>
<dbReference type="InterPro" id="IPR036271">
    <property type="entry name" value="Tet_transcr_reg_TetR-rel_C_sf"/>
</dbReference>
<dbReference type="AlphaFoldDB" id="A0A4R9JIM6"/>
<evidence type="ECO:0000256" key="4">
    <source>
        <dbReference type="PROSITE-ProRule" id="PRU00335"/>
    </source>
</evidence>
<evidence type="ECO:0000256" key="2">
    <source>
        <dbReference type="ARBA" id="ARBA00023125"/>
    </source>
</evidence>
<dbReference type="RefSeq" id="WP_135576011.1">
    <property type="nucleotide sequence ID" value="NZ_RQGA01000003.1"/>
</dbReference>
<gene>
    <name evidence="6" type="ORF">EHQ49_02440</name>
</gene>
<keyword evidence="3" id="KW-0804">Transcription</keyword>
<dbReference type="InterPro" id="IPR001647">
    <property type="entry name" value="HTH_TetR"/>
</dbReference>
<proteinExistence type="predicted"/>
<feature type="DNA-binding region" description="H-T-H motif" evidence="4">
    <location>
        <begin position="28"/>
        <end position="47"/>
    </location>
</feature>
<keyword evidence="1" id="KW-0805">Transcription regulation</keyword>
<name>A0A4R9JIM6_9LEPT</name>